<feature type="region of interest" description="Disordered" evidence="1">
    <location>
        <begin position="113"/>
        <end position="153"/>
    </location>
</feature>
<gene>
    <name evidence="2" type="ORF">SAMN04488075_0328</name>
</gene>
<dbReference type="EMBL" id="FNXG01000001">
    <property type="protein sequence ID" value="SEH60717.1"/>
    <property type="molecule type" value="Genomic_DNA"/>
</dbReference>
<name>A0A1H6JIR8_9RHOB</name>
<sequence>MQWLVRHNLPLYTKPCRSRKAIPQDVFCSTKPSWQGGYCVPPLHPPSRGSVRGLTPCQNQKTVSPVNHSQGLENSLSTCTEPWIMRLSRPLNPTRKETSLSLHPSTWRAFLPPRPQTMPWRPRTRAHRRYPSLEPSPPTKGRATPLGAPTNRPPVGYRQRIGAEPDQGAATPIEAPLLCLANTPPICCYHDGAVTGGQVIRGRSPRATSCALLCYRYFVLTCRVALEGNIRE</sequence>
<protein>
    <submittedName>
        <fullName evidence="2">Uncharacterized protein</fullName>
    </submittedName>
</protein>
<dbReference type="AlphaFoldDB" id="A0A1H6JIR8"/>
<dbReference type="Proteomes" id="UP000199125">
    <property type="component" value="Unassembled WGS sequence"/>
</dbReference>
<proteinExistence type="predicted"/>
<keyword evidence="3" id="KW-1185">Reference proteome</keyword>
<evidence type="ECO:0000313" key="3">
    <source>
        <dbReference type="Proteomes" id="UP000199125"/>
    </source>
</evidence>
<organism evidence="2 3">
    <name type="scientific">Paracoccus alkenifer</name>
    <dbReference type="NCBI Taxonomy" id="65735"/>
    <lineage>
        <taxon>Bacteria</taxon>
        <taxon>Pseudomonadati</taxon>
        <taxon>Pseudomonadota</taxon>
        <taxon>Alphaproteobacteria</taxon>
        <taxon>Rhodobacterales</taxon>
        <taxon>Paracoccaceae</taxon>
        <taxon>Paracoccus</taxon>
    </lineage>
</organism>
<reference evidence="3" key="1">
    <citation type="submission" date="2016-10" db="EMBL/GenBank/DDBJ databases">
        <authorList>
            <person name="Varghese N."/>
            <person name="Submissions S."/>
        </authorList>
    </citation>
    <scope>NUCLEOTIDE SEQUENCE [LARGE SCALE GENOMIC DNA]</scope>
    <source>
        <strain evidence="3">DSM 11593</strain>
    </source>
</reference>
<evidence type="ECO:0000256" key="1">
    <source>
        <dbReference type="SAM" id="MobiDB-lite"/>
    </source>
</evidence>
<accession>A0A1H6JIR8</accession>
<evidence type="ECO:0000313" key="2">
    <source>
        <dbReference type="EMBL" id="SEH60717.1"/>
    </source>
</evidence>
<dbReference type="STRING" id="65735.SAMN04488075_0328"/>